<evidence type="ECO:0000313" key="2">
    <source>
        <dbReference type="EMBL" id="NKW10296.1"/>
    </source>
</evidence>
<dbReference type="Proteomes" id="UP000558475">
    <property type="component" value="Unassembled WGS sequence"/>
</dbReference>
<comment type="caution">
    <text evidence="1">The sequence shown here is derived from an EMBL/GenBank/DDBJ whole genome shotgun (WGS) entry which is preliminary data.</text>
</comment>
<protein>
    <submittedName>
        <fullName evidence="1">Uncharacterized protein</fullName>
    </submittedName>
</protein>
<proteinExistence type="predicted"/>
<reference evidence="1 3" key="1">
    <citation type="submission" date="2020-04" db="EMBL/GenBank/DDBJ databases">
        <title>Whole genome sequencing of clinical and environmental type strains of Ochrobactrum.</title>
        <authorList>
            <person name="Dharne M."/>
        </authorList>
    </citation>
    <scope>NUCLEOTIDE SEQUENCE [LARGE SCALE GENOMIC DNA]</scope>
    <source>
        <strain evidence="1 3">DSM 13340</strain>
    </source>
</reference>
<evidence type="ECO:0000313" key="3">
    <source>
        <dbReference type="Proteomes" id="UP000558475"/>
    </source>
</evidence>
<gene>
    <name evidence="1" type="ORF">HGG76_00070</name>
    <name evidence="2" type="ORF">HGG76_15315</name>
</gene>
<name>A0A7X6FN93_9HYPH</name>
<dbReference type="EMBL" id="JAAXZB010000001">
    <property type="protein sequence ID" value="NKW08928.1"/>
    <property type="molecule type" value="Genomic_DNA"/>
</dbReference>
<evidence type="ECO:0000313" key="1">
    <source>
        <dbReference type="EMBL" id="NKW08928.1"/>
    </source>
</evidence>
<dbReference type="EMBL" id="JAAXZB010000001">
    <property type="protein sequence ID" value="NKW10296.1"/>
    <property type="molecule type" value="Genomic_DNA"/>
</dbReference>
<sequence length="67" mass="6886">MDGRDISSALMPRLLNLNISDKAGASSDTVRIDLDDADGKILLPSEGVTISVSLGSGGKVQALLFVA</sequence>
<organism evidence="1 3">
    <name type="scientific">Brucella tritici</name>
    <dbReference type="NCBI Taxonomy" id="94626"/>
    <lineage>
        <taxon>Bacteria</taxon>
        <taxon>Pseudomonadati</taxon>
        <taxon>Pseudomonadota</taxon>
        <taxon>Alphaproteobacteria</taxon>
        <taxon>Hyphomicrobiales</taxon>
        <taxon>Brucellaceae</taxon>
        <taxon>Brucella/Ochrobactrum group</taxon>
        <taxon>Brucella</taxon>
    </lineage>
</organism>
<accession>A0A7X6FN93</accession>
<dbReference type="AlphaFoldDB" id="A0A7X6FN93"/>